<reference evidence="2" key="1">
    <citation type="submission" date="2023-08" db="EMBL/GenBank/DDBJ databases">
        <title>Pelteobagrus vachellii genome.</title>
        <authorList>
            <person name="Liu H."/>
        </authorList>
    </citation>
    <scope>NUCLEOTIDE SEQUENCE</scope>
    <source>
        <strain evidence="2">PRFRI_2022a</strain>
        <tissue evidence="2">Muscle</tissue>
    </source>
</reference>
<accession>A0AA88MQQ2</accession>
<dbReference type="AlphaFoldDB" id="A0AA88MQQ2"/>
<evidence type="ECO:0000256" key="1">
    <source>
        <dbReference type="SAM" id="MobiDB-lite"/>
    </source>
</evidence>
<feature type="compositionally biased region" description="Polar residues" evidence="1">
    <location>
        <begin position="31"/>
        <end position="48"/>
    </location>
</feature>
<comment type="caution">
    <text evidence="2">The sequence shown here is derived from an EMBL/GenBank/DDBJ whole genome shotgun (WGS) entry which is preliminary data.</text>
</comment>
<sequence>MRHFIVVFSANASYSVNSTTSNGSSSGLSDATPTTTYASKTPARQNVRAQRHKEQHAGQDQNILREHDGKKLLWRDRRKSQACQAFKVQNRFSDQHMVLNHVPLS</sequence>
<dbReference type="Proteomes" id="UP001187315">
    <property type="component" value="Unassembled WGS sequence"/>
</dbReference>
<organism evidence="2 3">
    <name type="scientific">Tachysurus vachellii</name>
    <name type="common">Darkbarbel catfish</name>
    <name type="synonym">Pelteobagrus vachellii</name>
    <dbReference type="NCBI Taxonomy" id="175792"/>
    <lineage>
        <taxon>Eukaryota</taxon>
        <taxon>Metazoa</taxon>
        <taxon>Chordata</taxon>
        <taxon>Craniata</taxon>
        <taxon>Vertebrata</taxon>
        <taxon>Euteleostomi</taxon>
        <taxon>Actinopterygii</taxon>
        <taxon>Neopterygii</taxon>
        <taxon>Teleostei</taxon>
        <taxon>Ostariophysi</taxon>
        <taxon>Siluriformes</taxon>
        <taxon>Bagridae</taxon>
        <taxon>Tachysurus</taxon>
    </lineage>
</organism>
<dbReference type="EMBL" id="JAVHJS010000012">
    <property type="protein sequence ID" value="KAK2840666.1"/>
    <property type="molecule type" value="Genomic_DNA"/>
</dbReference>
<evidence type="ECO:0000313" key="3">
    <source>
        <dbReference type="Proteomes" id="UP001187315"/>
    </source>
</evidence>
<proteinExistence type="predicted"/>
<feature type="compositionally biased region" description="Low complexity" evidence="1">
    <location>
        <begin position="15"/>
        <end position="29"/>
    </location>
</feature>
<evidence type="ECO:0000313" key="2">
    <source>
        <dbReference type="EMBL" id="KAK2840666.1"/>
    </source>
</evidence>
<gene>
    <name evidence="2" type="ORF">Q7C36_012245</name>
</gene>
<name>A0AA88MQQ2_TACVA</name>
<feature type="region of interest" description="Disordered" evidence="1">
    <location>
        <begin position="15"/>
        <end position="68"/>
    </location>
</feature>
<keyword evidence="3" id="KW-1185">Reference proteome</keyword>
<protein>
    <submittedName>
        <fullName evidence="2">Uncharacterized protein</fullName>
    </submittedName>
</protein>